<feature type="region of interest" description="Disordered" evidence="1">
    <location>
        <begin position="1"/>
        <end position="20"/>
    </location>
</feature>
<comment type="caution">
    <text evidence="2">The sequence shown here is derived from an EMBL/GenBank/DDBJ whole genome shotgun (WGS) entry which is preliminary data.</text>
</comment>
<feature type="compositionally biased region" description="Basic and acidic residues" evidence="1">
    <location>
        <begin position="7"/>
        <end position="19"/>
    </location>
</feature>
<reference evidence="2 3" key="2">
    <citation type="submission" date="2020-07" db="EMBL/GenBank/DDBJ databases">
        <title>Genome assembly of wild tea tree DASZ reveals pedigree and selection history of tea varieties.</title>
        <authorList>
            <person name="Zhang W."/>
        </authorList>
    </citation>
    <scope>NUCLEOTIDE SEQUENCE [LARGE SCALE GENOMIC DNA]</scope>
    <source>
        <strain evidence="3">cv. G240</strain>
        <tissue evidence="2">Leaf</tissue>
    </source>
</reference>
<dbReference type="PANTHER" id="PTHR12097">
    <property type="entry name" value="SPLICING FACTOR 3B, SUBUNIT 1-RELATED"/>
    <property type="match status" value="1"/>
</dbReference>
<evidence type="ECO:0000256" key="1">
    <source>
        <dbReference type="SAM" id="MobiDB-lite"/>
    </source>
</evidence>
<dbReference type="InterPro" id="IPR038737">
    <property type="entry name" value="SF3b_su1-like"/>
</dbReference>
<dbReference type="Proteomes" id="UP000593564">
    <property type="component" value="Unassembled WGS sequence"/>
</dbReference>
<sequence length="201" mass="23234">MASMDPEIAKTQEERKKMEQQLASLTSVTFDTNLYGENNPFEGYEQSIPVNNEEENFNAMDSKVAWKLASYTAPKSILKDMPRGVDEDKSMGFKKPSRIIDRKDEYRWRRLNRVISPERHYAFASGDKTPDVSVRTYAMFGLSDLERKEKKLRDMEEALKREKEDTLRLIDKKKKEGEEEERKASAGGEEKERKPAANAVS</sequence>
<gene>
    <name evidence="2" type="ORF">HYC85_025398</name>
</gene>
<dbReference type="GO" id="GO:0003729">
    <property type="term" value="F:mRNA binding"/>
    <property type="evidence" value="ECO:0007669"/>
    <property type="project" value="InterPro"/>
</dbReference>
<organism evidence="2 3">
    <name type="scientific">Camellia sinensis</name>
    <name type="common">Tea plant</name>
    <name type="synonym">Thea sinensis</name>
    <dbReference type="NCBI Taxonomy" id="4442"/>
    <lineage>
        <taxon>Eukaryota</taxon>
        <taxon>Viridiplantae</taxon>
        <taxon>Streptophyta</taxon>
        <taxon>Embryophyta</taxon>
        <taxon>Tracheophyta</taxon>
        <taxon>Spermatophyta</taxon>
        <taxon>Magnoliopsida</taxon>
        <taxon>eudicotyledons</taxon>
        <taxon>Gunneridae</taxon>
        <taxon>Pentapetalae</taxon>
        <taxon>asterids</taxon>
        <taxon>Ericales</taxon>
        <taxon>Theaceae</taxon>
        <taxon>Camellia</taxon>
    </lineage>
</organism>
<proteinExistence type="predicted"/>
<accession>A0A7J7GAX1</accession>
<dbReference type="EMBL" id="JACBKZ010000012">
    <property type="protein sequence ID" value="KAF5937892.1"/>
    <property type="molecule type" value="Genomic_DNA"/>
</dbReference>
<dbReference type="GO" id="GO:0000245">
    <property type="term" value="P:spliceosomal complex assembly"/>
    <property type="evidence" value="ECO:0007669"/>
    <property type="project" value="InterPro"/>
</dbReference>
<feature type="region of interest" description="Disordered" evidence="1">
    <location>
        <begin position="163"/>
        <end position="201"/>
    </location>
</feature>
<reference evidence="3" key="1">
    <citation type="journal article" date="2020" name="Nat. Commun.">
        <title>Genome assembly of wild tea tree DASZ reveals pedigree and selection history of tea varieties.</title>
        <authorList>
            <person name="Zhang W."/>
            <person name="Zhang Y."/>
            <person name="Qiu H."/>
            <person name="Guo Y."/>
            <person name="Wan H."/>
            <person name="Zhang X."/>
            <person name="Scossa F."/>
            <person name="Alseekh S."/>
            <person name="Zhang Q."/>
            <person name="Wang P."/>
            <person name="Xu L."/>
            <person name="Schmidt M.H."/>
            <person name="Jia X."/>
            <person name="Li D."/>
            <person name="Zhu A."/>
            <person name="Guo F."/>
            <person name="Chen W."/>
            <person name="Ni D."/>
            <person name="Usadel B."/>
            <person name="Fernie A.R."/>
            <person name="Wen W."/>
        </authorList>
    </citation>
    <scope>NUCLEOTIDE SEQUENCE [LARGE SCALE GENOMIC DNA]</scope>
    <source>
        <strain evidence="3">cv. G240</strain>
    </source>
</reference>
<evidence type="ECO:0000313" key="2">
    <source>
        <dbReference type="EMBL" id="KAF5937892.1"/>
    </source>
</evidence>
<dbReference type="AlphaFoldDB" id="A0A7J7GAX1"/>
<name>A0A7J7GAX1_CAMSI</name>
<feature type="compositionally biased region" description="Basic and acidic residues" evidence="1">
    <location>
        <begin position="163"/>
        <end position="195"/>
    </location>
</feature>
<keyword evidence="3" id="KW-1185">Reference proteome</keyword>
<evidence type="ECO:0000313" key="3">
    <source>
        <dbReference type="Proteomes" id="UP000593564"/>
    </source>
</evidence>
<protein>
    <submittedName>
        <fullName evidence="2">Uncharacterized protein</fullName>
    </submittedName>
</protein>